<gene>
    <name evidence="1" type="ORF">HDG69_002147</name>
</gene>
<organism evidence="1 2">
    <name type="scientific">Isoptericola halotolerans</name>
    <dbReference type="NCBI Taxonomy" id="300560"/>
    <lineage>
        <taxon>Bacteria</taxon>
        <taxon>Bacillati</taxon>
        <taxon>Actinomycetota</taxon>
        <taxon>Actinomycetes</taxon>
        <taxon>Micrococcales</taxon>
        <taxon>Promicromonosporaceae</taxon>
        <taxon>Isoptericola</taxon>
    </lineage>
</organism>
<accession>A0ABX2A3X5</accession>
<proteinExistence type="predicted"/>
<evidence type="ECO:0000313" key="2">
    <source>
        <dbReference type="Proteomes" id="UP000757540"/>
    </source>
</evidence>
<evidence type="ECO:0000313" key="1">
    <source>
        <dbReference type="EMBL" id="NOV97572.1"/>
    </source>
</evidence>
<keyword evidence="2" id="KW-1185">Reference proteome</keyword>
<protein>
    <submittedName>
        <fullName evidence="1">Uncharacterized protein</fullName>
    </submittedName>
</protein>
<reference evidence="1 2" key="1">
    <citation type="submission" date="2020-05" db="EMBL/GenBank/DDBJ databases">
        <title>Genomic Encyclopedia of Type Strains, Phase III (KMG-III): the genomes of soil and plant-associated and newly described type strains.</title>
        <authorList>
            <person name="Whitman W."/>
        </authorList>
    </citation>
    <scope>NUCLEOTIDE SEQUENCE [LARGE SCALE GENOMIC DNA]</scope>
    <source>
        <strain evidence="1 2">KCTC 19046</strain>
    </source>
</reference>
<comment type="caution">
    <text evidence="1">The sequence shown here is derived from an EMBL/GenBank/DDBJ whole genome shotgun (WGS) entry which is preliminary data.</text>
</comment>
<dbReference type="Proteomes" id="UP000757540">
    <property type="component" value="Unassembled WGS sequence"/>
</dbReference>
<sequence length="342" mass="36144">MSALVESPLQLLCAVEAFADGHLRTPPGDRTRVVARSDVPTLATAVGAVRDLGLPDGLDVTVGPTSRTLDDAPVHLVGDPFSGVFQTALARSRTVGRLVVVDDGLATLDVARRLVDAAPMIRLTAPAGPLRHTLGMLTTRRLRRLARAGRLTLCTMLPLDDELTGALTALGVDVVGHAFGWLASRPADDASSDVDEPTVVVGSGLVADRLVHADQYAAWLTGLAADGPVRYIPHRRHDTLVTALFEQLPGVRVDDPGAPVELRLRGLRPDQRVVSLPSTSAVTLTRLLTPRGVAVLPQDVPDAWWTTRATPALRDHLGLAAHLARAAGPRSTAGRHGSRSVA</sequence>
<dbReference type="RefSeq" id="WP_171783763.1">
    <property type="nucleotide sequence ID" value="NZ_BAAAML010000009.1"/>
</dbReference>
<name>A0ABX2A3X5_9MICO</name>
<dbReference type="EMBL" id="JABEZU010000002">
    <property type="protein sequence ID" value="NOV97572.1"/>
    <property type="molecule type" value="Genomic_DNA"/>
</dbReference>